<dbReference type="EMBL" id="JAVDYD010000001">
    <property type="protein sequence ID" value="MDR7340920.1"/>
    <property type="molecule type" value="Genomic_DNA"/>
</dbReference>
<feature type="domain" description="Alginate lyase" evidence="3">
    <location>
        <begin position="109"/>
        <end position="327"/>
    </location>
</feature>
<dbReference type="Pfam" id="PF14200">
    <property type="entry name" value="RicinB_lectin_2"/>
    <property type="match status" value="1"/>
</dbReference>
<name>A0A9X3PLS6_9ACTN</name>
<organism evidence="5 7">
    <name type="scientific">Glycomyces lechevalierae</name>
    <dbReference type="NCBI Taxonomy" id="256034"/>
    <lineage>
        <taxon>Bacteria</taxon>
        <taxon>Bacillati</taxon>
        <taxon>Actinomycetota</taxon>
        <taxon>Actinomycetes</taxon>
        <taxon>Glycomycetales</taxon>
        <taxon>Glycomycetaceae</taxon>
        <taxon>Glycomyces</taxon>
    </lineage>
</organism>
<reference evidence="6 8" key="2">
    <citation type="submission" date="2023-07" db="EMBL/GenBank/DDBJ databases">
        <title>Sequencing the genomes of 1000 actinobacteria strains.</title>
        <authorList>
            <person name="Klenk H.-P."/>
        </authorList>
    </citation>
    <scope>NUCLEOTIDE SEQUENCE [LARGE SCALE GENOMIC DNA]</scope>
    <source>
        <strain evidence="6 8">DSM 44724</strain>
    </source>
</reference>
<evidence type="ECO:0000313" key="6">
    <source>
        <dbReference type="EMBL" id="MDR7340920.1"/>
    </source>
</evidence>
<dbReference type="InterPro" id="IPR006311">
    <property type="entry name" value="TAT_signal"/>
</dbReference>
<accession>A0A9X3PLS6</accession>
<dbReference type="PROSITE" id="PS50231">
    <property type="entry name" value="RICIN_B_LECTIN"/>
    <property type="match status" value="1"/>
</dbReference>
<sequence length="558" mass="60847">MSDNRTGRPRPGLRRRSLFRGAAAAGALAATGAGGLVIAHAQESTDPINALALAHPGALHTQADIDRMKAKVNAGAQPWKAGWDKLVANSHSQSTWTPQPVEEIVRGSTDKPQNYWLLYNDAHAAYQNALRWHISGDTAHRDAAVRICNAWSATLKSIYWPPSDSRLASGIYGYQFANAGELIRGAPGFELGRFQQMMKDVFYALNTDFLVRHNGTCDTHYWANWDLCNMASIMAIGILCDDQAKIDEAVDYFHNGAGAGSINNAIPFVYEDEGLAQWQESGRDQAHSIMGIGLMGAFMEMAWSQGIDLYSARDNAFAKACEYVARYNLGYDVPYTTYNNCENSNQTVISEGSRGQIRPVWELVYNHYSARKGLRMPYTARMAALARPEGGGGDYGGNSGGFDALGWGTLAHMRSTPAVASGATYSLMCERSGKFLENGRSTVDGHAVLQWAENGGTQQRWKITDVGSGYYKLVCEQSGKALDNGNATTEGAQVKQWTDNGGSTQRWKITDVGGGAVTLTCERSGMLLDNGNKEADGDVAIQWPNKGSVPQRWRLIRV</sequence>
<protein>
    <submittedName>
        <fullName evidence="5">RICIN domain-containing protein</fullName>
    </submittedName>
</protein>
<dbReference type="SUPFAM" id="SSF50370">
    <property type="entry name" value="Ricin B-like lectins"/>
    <property type="match status" value="1"/>
</dbReference>
<feature type="domain" description="Ricin B lectin" evidence="4">
    <location>
        <begin position="467"/>
        <end position="543"/>
    </location>
</feature>
<evidence type="ECO:0000256" key="2">
    <source>
        <dbReference type="ARBA" id="ARBA00023239"/>
    </source>
</evidence>
<dbReference type="AlphaFoldDB" id="A0A9X3PLS6"/>
<dbReference type="SUPFAM" id="SSF48230">
    <property type="entry name" value="Chondroitin AC/alginate lyase"/>
    <property type="match status" value="1"/>
</dbReference>
<proteinExistence type="predicted"/>
<dbReference type="InterPro" id="IPR035992">
    <property type="entry name" value="Ricin_B-like_lectins"/>
</dbReference>
<dbReference type="Pfam" id="PF05426">
    <property type="entry name" value="Alginate_lyase"/>
    <property type="match status" value="1"/>
</dbReference>
<evidence type="ECO:0000313" key="7">
    <source>
        <dbReference type="Proteomes" id="UP001145799"/>
    </source>
</evidence>
<dbReference type="InterPro" id="IPR008929">
    <property type="entry name" value="Chondroitin_lyas"/>
</dbReference>
<dbReference type="InterPro" id="IPR000772">
    <property type="entry name" value="Ricin_B_lectin"/>
</dbReference>
<dbReference type="PROSITE" id="PS51318">
    <property type="entry name" value="TAT"/>
    <property type="match status" value="1"/>
</dbReference>
<reference evidence="5" key="1">
    <citation type="submission" date="2022-12" db="EMBL/GenBank/DDBJ databases">
        <title>Gycomyces niveus sp.nov., a novel actinomycete isolated from soil in Shouguang.</title>
        <authorList>
            <person name="Yang X."/>
        </authorList>
    </citation>
    <scope>NUCLEOTIDE SEQUENCE</scope>
    <source>
        <strain evidence="5">DSM 44724</strain>
    </source>
</reference>
<dbReference type="GO" id="GO:0016829">
    <property type="term" value="F:lyase activity"/>
    <property type="evidence" value="ECO:0007669"/>
    <property type="project" value="UniProtKB-KW"/>
</dbReference>
<keyword evidence="8" id="KW-1185">Reference proteome</keyword>
<dbReference type="Proteomes" id="UP001183604">
    <property type="component" value="Unassembled WGS sequence"/>
</dbReference>
<keyword evidence="2" id="KW-0456">Lyase</keyword>
<evidence type="ECO:0000256" key="1">
    <source>
        <dbReference type="ARBA" id="ARBA00022729"/>
    </source>
</evidence>
<gene>
    <name evidence="6" type="ORF">J2S69_004639</name>
    <name evidence="5" type="ORF">O2L01_13100</name>
</gene>
<dbReference type="Gene3D" id="1.50.10.100">
    <property type="entry name" value="Chondroitin AC/alginate lyase"/>
    <property type="match status" value="1"/>
</dbReference>
<dbReference type="InterPro" id="IPR008397">
    <property type="entry name" value="Alginate_lyase_dom"/>
</dbReference>
<dbReference type="RefSeq" id="WP_270122388.1">
    <property type="nucleotide sequence ID" value="NZ_BAAAOM010000001.1"/>
</dbReference>
<evidence type="ECO:0000313" key="5">
    <source>
        <dbReference type="EMBL" id="MDA1385923.1"/>
    </source>
</evidence>
<dbReference type="GO" id="GO:0042597">
    <property type="term" value="C:periplasmic space"/>
    <property type="evidence" value="ECO:0007669"/>
    <property type="project" value="InterPro"/>
</dbReference>
<comment type="caution">
    <text evidence="5">The sequence shown here is derived from an EMBL/GenBank/DDBJ whole genome shotgun (WGS) entry which is preliminary data.</text>
</comment>
<dbReference type="Proteomes" id="UP001145799">
    <property type="component" value="Unassembled WGS sequence"/>
</dbReference>
<evidence type="ECO:0000259" key="3">
    <source>
        <dbReference type="Pfam" id="PF05426"/>
    </source>
</evidence>
<dbReference type="Gene3D" id="2.80.10.50">
    <property type="match status" value="1"/>
</dbReference>
<evidence type="ECO:0000259" key="4">
    <source>
        <dbReference type="Pfam" id="PF14200"/>
    </source>
</evidence>
<keyword evidence="1" id="KW-0732">Signal</keyword>
<evidence type="ECO:0000313" key="8">
    <source>
        <dbReference type="Proteomes" id="UP001183604"/>
    </source>
</evidence>
<dbReference type="EMBL" id="JAPZVQ010000007">
    <property type="protein sequence ID" value="MDA1385923.1"/>
    <property type="molecule type" value="Genomic_DNA"/>
</dbReference>